<comment type="caution">
    <text evidence="2">The sequence shown here is derived from an EMBL/GenBank/DDBJ whole genome shotgun (WGS) entry which is preliminary data.</text>
</comment>
<gene>
    <name evidence="2" type="ORF">PoB_001642800</name>
</gene>
<evidence type="ECO:0000313" key="2">
    <source>
        <dbReference type="EMBL" id="GFN89922.1"/>
    </source>
</evidence>
<keyword evidence="1" id="KW-0472">Membrane</keyword>
<proteinExistence type="predicted"/>
<keyword evidence="1" id="KW-0812">Transmembrane</keyword>
<dbReference type="Proteomes" id="UP000735302">
    <property type="component" value="Unassembled WGS sequence"/>
</dbReference>
<reference evidence="2 3" key="1">
    <citation type="journal article" date="2021" name="Elife">
        <title>Chloroplast acquisition without the gene transfer in kleptoplastic sea slugs, Plakobranchus ocellatus.</title>
        <authorList>
            <person name="Maeda T."/>
            <person name="Takahashi S."/>
            <person name="Yoshida T."/>
            <person name="Shimamura S."/>
            <person name="Takaki Y."/>
            <person name="Nagai Y."/>
            <person name="Toyoda A."/>
            <person name="Suzuki Y."/>
            <person name="Arimoto A."/>
            <person name="Ishii H."/>
            <person name="Satoh N."/>
            <person name="Nishiyama T."/>
            <person name="Hasebe M."/>
            <person name="Maruyama T."/>
            <person name="Minagawa J."/>
            <person name="Obokata J."/>
            <person name="Shigenobu S."/>
        </authorList>
    </citation>
    <scope>NUCLEOTIDE SEQUENCE [LARGE SCALE GENOMIC DNA]</scope>
</reference>
<evidence type="ECO:0000256" key="1">
    <source>
        <dbReference type="SAM" id="Phobius"/>
    </source>
</evidence>
<dbReference type="AlphaFoldDB" id="A0AAV3Z5I1"/>
<accession>A0AAV3Z5I1</accession>
<feature type="transmembrane region" description="Helical" evidence="1">
    <location>
        <begin position="12"/>
        <end position="32"/>
    </location>
</feature>
<evidence type="ECO:0008006" key="4">
    <source>
        <dbReference type="Google" id="ProtNLM"/>
    </source>
</evidence>
<keyword evidence="3" id="KW-1185">Reference proteome</keyword>
<dbReference type="EMBL" id="BLXT01001969">
    <property type="protein sequence ID" value="GFN89922.1"/>
    <property type="molecule type" value="Genomic_DNA"/>
</dbReference>
<sequence>MWGWIWMFDPSFYFAWLLVSNCLPLVLLVWLLSIPQSSIKVISDFSCPEGSGSNSLQNRPYITSGRIRYHVPPMSELSFHRSKNGRFLTTKLRNFPTLHL</sequence>
<protein>
    <recommendedName>
        <fullName evidence="4">Secreted protein</fullName>
    </recommendedName>
</protein>
<evidence type="ECO:0000313" key="3">
    <source>
        <dbReference type="Proteomes" id="UP000735302"/>
    </source>
</evidence>
<keyword evidence="1" id="KW-1133">Transmembrane helix</keyword>
<name>A0AAV3Z5I1_9GAST</name>
<organism evidence="2 3">
    <name type="scientific">Plakobranchus ocellatus</name>
    <dbReference type="NCBI Taxonomy" id="259542"/>
    <lineage>
        <taxon>Eukaryota</taxon>
        <taxon>Metazoa</taxon>
        <taxon>Spiralia</taxon>
        <taxon>Lophotrochozoa</taxon>
        <taxon>Mollusca</taxon>
        <taxon>Gastropoda</taxon>
        <taxon>Heterobranchia</taxon>
        <taxon>Euthyneura</taxon>
        <taxon>Panpulmonata</taxon>
        <taxon>Sacoglossa</taxon>
        <taxon>Placobranchoidea</taxon>
        <taxon>Plakobranchidae</taxon>
        <taxon>Plakobranchus</taxon>
    </lineage>
</organism>